<protein>
    <submittedName>
        <fullName evidence="2">Putative secreted protein</fullName>
    </submittedName>
</protein>
<proteinExistence type="predicted"/>
<feature type="chain" id="PRO_5025492634" evidence="1">
    <location>
        <begin position="19"/>
        <end position="98"/>
    </location>
</feature>
<dbReference type="EMBL" id="GIFC01005633">
    <property type="protein sequence ID" value="MXU87716.1"/>
    <property type="molecule type" value="Transcribed_RNA"/>
</dbReference>
<dbReference type="AlphaFoldDB" id="A0A6B0UG66"/>
<feature type="signal peptide" evidence="1">
    <location>
        <begin position="1"/>
        <end position="18"/>
    </location>
</feature>
<reference evidence="2" key="1">
    <citation type="submission" date="2019-12" db="EMBL/GenBank/DDBJ databases">
        <title>An insight into the sialome of adult female Ixodes ricinus ticks feeding for 6 days.</title>
        <authorList>
            <person name="Perner J."/>
            <person name="Ribeiro J.M.C."/>
        </authorList>
    </citation>
    <scope>NUCLEOTIDE SEQUENCE</scope>
    <source>
        <strain evidence="2">Semi-engorged</strain>
        <tissue evidence="2">Salivary glands</tissue>
    </source>
</reference>
<evidence type="ECO:0000256" key="1">
    <source>
        <dbReference type="SAM" id="SignalP"/>
    </source>
</evidence>
<evidence type="ECO:0000313" key="2">
    <source>
        <dbReference type="EMBL" id="MXU87716.1"/>
    </source>
</evidence>
<sequence>MKVCIIVWNLLSPGNVVGTFVNINENSWRLKAHAYFCLETENSLLILILFDKFAALPKNKCLILLCSIFPKFTEFSRVYVNALKMCCIVQSCTQENVF</sequence>
<name>A0A6B0UG66_IXORI</name>
<keyword evidence="1" id="KW-0732">Signal</keyword>
<organism evidence="2">
    <name type="scientific">Ixodes ricinus</name>
    <name type="common">Common tick</name>
    <name type="synonym">Acarus ricinus</name>
    <dbReference type="NCBI Taxonomy" id="34613"/>
    <lineage>
        <taxon>Eukaryota</taxon>
        <taxon>Metazoa</taxon>
        <taxon>Ecdysozoa</taxon>
        <taxon>Arthropoda</taxon>
        <taxon>Chelicerata</taxon>
        <taxon>Arachnida</taxon>
        <taxon>Acari</taxon>
        <taxon>Parasitiformes</taxon>
        <taxon>Ixodida</taxon>
        <taxon>Ixodoidea</taxon>
        <taxon>Ixodidae</taxon>
        <taxon>Ixodinae</taxon>
        <taxon>Ixodes</taxon>
    </lineage>
</organism>
<accession>A0A6B0UG66</accession>